<reference evidence="3" key="1">
    <citation type="journal article" date="2023" name="DNA Res.">
        <title>Chromosome-level genome assembly of Phrynocephalus forsythii using third-generation DNA sequencing and Hi-C analysis.</title>
        <authorList>
            <person name="Qi Y."/>
            <person name="Zhao W."/>
            <person name="Zhao Y."/>
            <person name="Niu C."/>
            <person name="Cao S."/>
            <person name="Zhang Y."/>
        </authorList>
    </citation>
    <scope>NUCLEOTIDE SEQUENCE</scope>
    <source>
        <tissue evidence="3">Muscle</tissue>
    </source>
</reference>
<dbReference type="EMBL" id="JAPFRF010000022">
    <property type="protein sequence ID" value="KAJ7305184.1"/>
    <property type="molecule type" value="Genomic_DNA"/>
</dbReference>
<dbReference type="OrthoDB" id="9943553at2759"/>
<dbReference type="Proteomes" id="UP001142489">
    <property type="component" value="Unassembled WGS sequence"/>
</dbReference>
<name>A0A9Q0X8D8_9SAUR</name>
<evidence type="ECO:0000313" key="4">
    <source>
        <dbReference type="Proteomes" id="UP001142489"/>
    </source>
</evidence>
<feature type="domain" description="DUF4657" evidence="2">
    <location>
        <begin position="236"/>
        <end position="466"/>
    </location>
</feature>
<organism evidence="3 4">
    <name type="scientific">Phrynocephalus forsythii</name>
    <dbReference type="NCBI Taxonomy" id="171643"/>
    <lineage>
        <taxon>Eukaryota</taxon>
        <taxon>Metazoa</taxon>
        <taxon>Chordata</taxon>
        <taxon>Craniata</taxon>
        <taxon>Vertebrata</taxon>
        <taxon>Euteleostomi</taxon>
        <taxon>Lepidosauria</taxon>
        <taxon>Squamata</taxon>
        <taxon>Bifurcata</taxon>
        <taxon>Unidentata</taxon>
        <taxon>Episquamata</taxon>
        <taxon>Toxicofera</taxon>
        <taxon>Iguania</taxon>
        <taxon>Acrodonta</taxon>
        <taxon>Agamidae</taxon>
        <taxon>Agaminae</taxon>
        <taxon>Phrynocephalus</taxon>
    </lineage>
</organism>
<gene>
    <name evidence="3" type="ORF">JRQ81_011090</name>
</gene>
<dbReference type="InterPro" id="IPR027958">
    <property type="entry name" value="DUF4657"/>
</dbReference>
<feature type="compositionally biased region" description="Low complexity" evidence="1">
    <location>
        <begin position="191"/>
        <end position="200"/>
    </location>
</feature>
<proteinExistence type="predicted"/>
<feature type="compositionally biased region" description="Basic residues" evidence="1">
    <location>
        <begin position="461"/>
        <end position="472"/>
    </location>
</feature>
<evidence type="ECO:0000256" key="1">
    <source>
        <dbReference type="SAM" id="MobiDB-lite"/>
    </source>
</evidence>
<dbReference type="AlphaFoldDB" id="A0A9Q0X8D8"/>
<feature type="compositionally biased region" description="Basic and acidic residues" evidence="1">
    <location>
        <begin position="437"/>
        <end position="449"/>
    </location>
</feature>
<feature type="region of interest" description="Disordered" evidence="1">
    <location>
        <begin position="417"/>
        <end position="472"/>
    </location>
</feature>
<protein>
    <recommendedName>
        <fullName evidence="2">DUF4657 domain-containing protein</fullName>
    </recommendedName>
</protein>
<accession>A0A9Q0X8D8</accession>
<keyword evidence="4" id="KW-1185">Reference proteome</keyword>
<evidence type="ECO:0000259" key="2">
    <source>
        <dbReference type="Pfam" id="PF15552"/>
    </source>
</evidence>
<dbReference type="Pfam" id="PF15552">
    <property type="entry name" value="DUF4657"/>
    <property type="match status" value="1"/>
</dbReference>
<dbReference type="PANTHER" id="PTHR37336:SF1">
    <property type="entry name" value="SIMILAR TO 9930012K11RIK PROTEIN"/>
    <property type="match status" value="1"/>
</dbReference>
<feature type="region of interest" description="Disordered" evidence="1">
    <location>
        <begin position="59"/>
        <end position="204"/>
    </location>
</feature>
<evidence type="ECO:0000313" key="3">
    <source>
        <dbReference type="EMBL" id="KAJ7305184.1"/>
    </source>
</evidence>
<dbReference type="PANTHER" id="PTHR37336">
    <property type="entry name" value="SIMILAR TO 9930012K11RIK PROTEIN"/>
    <property type="match status" value="1"/>
</dbReference>
<sequence length="472" mass="51815">MLRRRRVFSVEPLGSPGTSSWRPVKDCVVLTSISMARQLQAPPLDLSLSLTLELEGKMNGPKERWGTAGSPAAPGPRKAGFSPLVGRLLKSESEDSGMEMASNDHSPSSPVGSERSFFLDFTDGLDPSAEGSPPPAPYECCPKGDGQDAPAGPVRDRNLSTSEEVAQTVPPSPKRSWPRRAPWPRIPEPGSPTGSEGSSPAPWPTSIEALMEVAGGGDGQGLLGCDHPDAPGMKGKVKSEPSLILPGQGLLYLEHICQMMEKIAHLQRANLQLQRQQKNMERWVRVREFEKKGCFEAMPESPEFIRAKSPLENLAATEMEEEVAMTVEEGPSSSTPWQQHHFRARSASDTRALRRPAQALRNKASCSRKSALYTVSSPSGLDQLDGGARTLPHGMKLKSEHSHWGRIKGLFNRITRRSVRTTEPSPGDEPALCSRQSRADAVKDKQEPHRRWRFLPSLGTQKHRPKHHLSMQ</sequence>
<comment type="caution">
    <text evidence="3">The sequence shown here is derived from an EMBL/GenBank/DDBJ whole genome shotgun (WGS) entry which is preliminary data.</text>
</comment>